<dbReference type="AlphaFoldDB" id="A0A544QQZ4"/>
<dbReference type="Proteomes" id="UP000315385">
    <property type="component" value="Unassembled WGS sequence"/>
</dbReference>
<keyword evidence="1" id="KW-0175">Coiled coil</keyword>
<keyword evidence="4" id="KW-1185">Reference proteome</keyword>
<dbReference type="OrthoDB" id="308478at2157"/>
<feature type="region of interest" description="Disordered" evidence="2">
    <location>
        <begin position="104"/>
        <end position="165"/>
    </location>
</feature>
<accession>A0A544QQZ4</accession>
<feature type="coiled-coil region" evidence="1">
    <location>
        <begin position="36"/>
        <end position="63"/>
    </location>
</feature>
<evidence type="ECO:0000256" key="2">
    <source>
        <dbReference type="SAM" id="MobiDB-lite"/>
    </source>
</evidence>
<evidence type="ECO:0000313" key="3">
    <source>
        <dbReference type="EMBL" id="TQQ81859.1"/>
    </source>
</evidence>
<sequence length="165" mass="17760">MDIFEFNKAPDEMDDDELRSTLSEFMTKHEDNVADYSEIESERDELSETVADLEGEIADFSETESTLVANFAEVVASETEMFDADEVADRFSLSELIGKADAMGSFSLDTDAAAGDDDDDDDDDGGDEGTTFDEKPDRAPTGSGGSGGSSFSDQAEDDLNSLLSL</sequence>
<dbReference type="EMBL" id="SESI01000001">
    <property type="protein sequence ID" value="TQQ81859.1"/>
    <property type="molecule type" value="Genomic_DNA"/>
</dbReference>
<name>A0A544QQZ4_9EURY</name>
<reference evidence="3 4" key="1">
    <citation type="submission" date="2019-02" db="EMBL/GenBank/DDBJ databases">
        <title>Halonotius sp. a new haloqrchaeon isolated from saline water.</title>
        <authorList>
            <person name="Duran-Viseras A."/>
            <person name="Sanchez-Porro C."/>
            <person name="Ventosa A."/>
        </authorList>
    </citation>
    <scope>NUCLEOTIDE SEQUENCE [LARGE SCALE GENOMIC DNA]</scope>
    <source>
        <strain evidence="3 4">F9-27</strain>
    </source>
</reference>
<comment type="caution">
    <text evidence="3">The sequence shown here is derived from an EMBL/GenBank/DDBJ whole genome shotgun (WGS) entry which is preliminary data.</text>
</comment>
<evidence type="ECO:0000313" key="4">
    <source>
        <dbReference type="Proteomes" id="UP000315385"/>
    </source>
</evidence>
<protein>
    <submittedName>
        <fullName evidence="3">Uncharacterized protein</fullName>
    </submittedName>
</protein>
<proteinExistence type="predicted"/>
<dbReference type="RefSeq" id="WP_142442512.1">
    <property type="nucleotide sequence ID" value="NZ_SESI01000001.1"/>
</dbReference>
<feature type="compositionally biased region" description="Acidic residues" evidence="2">
    <location>
        <begin position="114"/>
        <end position="131"/>
    </location>
</feature>
<evidence type="ECO:0000256" key="1">
    <source>
        <dbReference type="SAM" id="Coils"/>
    </source>
</evidence>
<gene>
    <name evidence="3" type="ORF">EWF95_02675</name>
</gene>
<organism evidence="3 4">
    <name type="scientific">Halonotius roseus</name>
    <dbReference type="NCBI Taxonomy" id="2511997"/>
    <lineage>
        <taxon>Archaea</taxon>
        <taxon>Methanobacteriati</taxon>
        <taxon>Methanobacteriota</taxon>
        <taxon>Stenosarchaea group</taxon>
        <taxon>Halobacteria</taxon>
        <taxon>Halobacteriales</taxon>
        <taxon>Haloferacaceae</taxon>
        <taxon>Halonotius</taxon>
    </lineage>
</organism>